<dbReference type="Gene3D" id="2.60.120.620">
    <property type="entry name" value="q2cbj1_9rhob like domain"/>
    <property type="match status" value="1"/>
</dbReference>
<evidence type="ECO:0000256" key="3">
    <source>
        <dbReference type="ARBA" id="ARBA00022964"/>
    </source>
</evidence>
<dbReference type="InterPro" id="IPR005123">
    <property type="entry name" value="Oxoglu/Fe-dep_dioxygenase_dom"/>
</dbReference>
<keyword evidence="2" id="KW-0479">Metal-binding</keyword>
<evidence type="ECO:0000313" key="9">
    <source>
        <dbReference type="EMBL" id="GBG25248.1"/>
    </source>
</evidence>
<dbReference type="OrthoDB" id="430522at2759"/>
<evidence type="ECO:0000259" key="8">
    <source>
        <dbReference type="PROSITE" id="PS51471"/>
    </source>
</evidence>
<comment type="caution">
    <text evidence="9">The sequence shown here is derived from an EMBL/GenBank/DDBJ whole genome shotgun (WGS) entry which is preliminary data.</text>
</comment>
<dbReference type="PROSITE" id="PS50297">
    <property type="entry name" value="ANK_REP_REGION"/>
    <property type="match status" value="1"/>
</dbReference>
<dbReference type="InterPro" id="IPR039558">
    <property type="entry name" value="TPA1/OFD1_N"/>
</dbReference>
<comment type="cofactor">
    <cofactor evidence="1">
        <name>L-ascorbate</name>
        <dbReference type="ChEBI" id="CHEBI:38290"/>
    </cofactor>
</comment>
<keyword evidence="4" id="KW-0560">Oxidoreductase</keyword>
<dbReference type="EMBL" id="BEYU01000012">
    <property type="protein sequence ID" value="GBG25248.1"/>
    <property type="molecule type" value="Genomic_DNA"/>
</dbReference>
<dbReference type="PROSITE" id="PS50088">
    <property type="entry name" value="ANK_REPEAT"/>
    <property type="match status" value="2"/>
</dbReference>
<reference evidence="9 10" key="1">
    <citation type="submission" date="2017-12" db="EMBL/GenBank/DDBJ databases">
        <title>Sequencing, de novo assembly and annotation of complete genome of a new Thraustochytrid species, strain FCC1311.</title>
        <authorList>
            <person name="Sedici K."/>
            <person name="Godart F."/>
            <person name="Aiese Cigliano R."/>
            <person name="Sanseverino W."/>
            <person name="Barakat M."/>
            <person name="Ortet P."/>
            <person name="Marechal E."/>
            <person name="Cagnac O."/>
            <person name="Amato A."/>
        </authorList>
    </citation>
    <scope>NUCLEOTIDE SEQUENCE [LARGE SCALE GENOMIC DNA]</scope>
</reference>
<feature type="repeat" description="ANK" evidence="6">
    <location>
        <begin position="421"/>
        <end position="453"/>
    </location>
</feature>
<protein>
    <submittedName>
        <fullName evidence="9">Ankyrin repeat and KH domain-containing protein 1</fullName>
    </submittedName>
</protein>
<dbReference type="Proteomes" id="UP000241890">
    <property type="component" value="Unassembled WGS sequence"/>
</dbReference>
<keyword evidence="3" id="KW-0223">Dioxygenase</keyword>
<dbReference type="GO" id="GO:0016705">
    <property type="term" value="F:oxidoreductase activity, acting on paired donors, with incorporation or reduction of molecular oxygen"/>
    <property type="evidence" value="ECO:0007669"/>
    <property type="project" value="InterPro"/>
</dbReference>
<dbReference type="Pfam" id="PF00023">
    <property type="entry name" value="Ank"/>
    <property type="match status" value="1"/>
</dbReference>
<proteinExistence type="predicted"/>
<dbReference type="PANTHER" id="PTHR46224">
    <property type="entry name" value="ANKYRIN REPEAT FAMILY PROTEIN"/>
    <property type="match status" value="1"/>
</dbReference>
<accession>A0A2R5G646</accession>
<gene>
    <name evidence="9" type="ORF">FCC1311_014652</name>
</gene>
<evidence type="ECO:0000256" key="7">
    <source>
        <dbReference type="SAM" id="MobiDB-lite"/>
    </source>
</evidence>
<keyword evidence="5" id="KW-0408">Iron</keyword>
<dbReference type="GO" id="GO:0005506">
    <property type="term" value="F:iron ion binding"/>
    <property type="evidence" value="ECO:0007669"/>
    <property type="project" value="InterPro"/>
</dbReference>
<dbReference type="InterPro" id="IPR006620">
    <property type="entry name" value="Pro_4_hyd_alph"/>
</dbReference>
<keyword evidence="6" id="KW-0040">ANK repeat</keyword>
<dbReference type="InterPro" id="IPR002110">
    <property type="entry name" value="Ankyrin_rpt"/>
</dbReference>
<dbReference type="SMART" id="SM00248">
    <property type="entry name" value="ANK"/>
    <property type="match status" value="5"/>
</dbReference>
<name>A0A2R5G646_9STRA</name>
<dbReference type="PROSITE" id="PS51471">
    <property type="entry name" value="FE2OG_OXY"/>
    <property type="match status" value="1"/>
</dbReference>
<keyword evidence="10" id="KW-1185">Reference proteome</keyword>
<evidence type="ECO:0000256" key="5">
    <source>
        <dbReference type="ARBA" id="ARBA00023004"/>
    </source>
</evidence>
<dbReference type="SUPFAM" id="SSF48403">
    <property type="entry name" value="Ankyrin repeat"/>
    <property type="match status" value="1"/>
</dbReference>
<dbReference type="InterPro" id="IPR051616">
    <property type="entry name" value="Cul2-RING_E3_ligase_SR"/>
</dbReference>
<evidence type="ECO:0000256" key="6">
    <source>
        <dbReference type="PROSITE-ProRule" id="PRU00023"/>
    </source>
</evidence>
<sequence>MHLSKIDLVEKLEHAGGLVRIENFLPSAAAEAALHILETLPESRWEVRRDADDTQRNATAHRFYVASARGRKDPLALVRRAVQNLLPEKKAVISAGRYSAGDHIAPHDDLGYHREDGKLWSRDVAVIFYLTKDWTKADGGALLDLDPGAQRSSYVPLFNSLVSFVVPREHAVTAVRPRTGRAPRYSLFGWFLVEGDLYRFEPESHGKNAAKKAKTKGGNSQGELHERSARNVHTSALVNANLIDFLADQMGEGAPKESVANKFRELFVVIFDEQWDPTKLQEGQIRNLDNLVLKQLRELFSQSPQMSQDMILWKYGFGMHQESPDFSLDLKGLVGVYFPNCTLVHAFAALGFERSLDFVLSGTRLLASPSRDLKVAMHTPLETAAKFGRLPVVELLVKKFGVDPLETLTPESAQGKGKISTAVSPLLRAVADGRAEVTRYLLDMGADPLQSTETHSARRMSLIRLALGRGLNDYIDVLRILLDHGANPDLGIFKKEEKNSKIGKFIETPLMTAAMMRKVEVMQMLYDRGADPSILNQETQSSLLHVAASVPDNAKVVAYILSLADRDVDPLTEDKNGVSPWFLAKDVASDDDGANMRMLSKIARQVFQENLPKARSPKQVQKLSCLTDVPKPTFAVASGDYVRLSASYRFLRHAKGGLRTKESFWARVTDVHSDSIDVEIADVLVAAQSELQNANYGDVLLGVPLKKIQAVFLASNGHHPDDE</sequence>
<dbReference type="SMART" id="SM00702">
    <property type="entry name" value="P4Hc"/>
    <property type="match status" value="1"/>
</dbReference>
<dbReference type="GO" id="GO:0051213">
    <property type="term" value="F:dioxygenase activity"/>
    <property type="evidence" value="ECO:0007669"/>
    <property type="project" value="UniProtKB-KW"/>
</dbReference>
<evidence type="ECO:0000256" key="1">
    <source>
        <dbReference type="ARBA" id="ARBA00001961"/>
    </source>
</evidence>
<dbReference type="InterPro" id="IPR036770">
    <property type="entry name" value="Ankyrin_rpt-contain_sf"/>
</dbReference>
<feature type="repeat" description="ANK" evidence="6">
    <location>
        <begin position="508"/>
        <end position="537"/>
    </location>
</feature>
<dbReference type="InParanoid" id="A0A2R5G646"/>
<dbReference type="Pfam" id="PF13661">
    <property type="entry name" value="2OG-FeII_Oxy_4"/>
    <property type="match status" value="1"/>
</dbReference>
<evidence type="ECO:0000256" key="2">
    <source>
        <dbReference type="ARBA" id="ARBA00022723"/>
    </source>
</evidence>
<dbReference type="AlphaFoldDB" id="A0A2R5G646"/>
<dbReference type="Gene3D" id="1.25.40.20">
    <property type="entry name" value="Ankyrin repeat-containing domain"/>
    <property type="match status" value="2"/>
</dbReference>
<dbReference type="GO" id="GO:0031418">
    <property type="term" value="F:L-ascorbic acid binding"/>
    <property type="evidence" value="ECO:0007669"/>
    <property type="project" value="InterPro"/>
</dbReference>
<feature type="region of interest" description="Disordered" evidence="7">
    <location>
        <begin position="205"/>
        <end position="224"/>
    </location>
</feature>
<evidence type="ECO:0000313" key="10">
    <source>
        <dbReference type="Proteomes" id="UP000241890"/>
    </source>
</evidence>
<dbReference type="PANTHER" id="PTHR46224:SF64">
    <property type="entry name" value="IQ MOTIF AND ANKYRIN REPEAT DOMAIN-CONTAINING PROTEIN 1"/>
    <property type="match status" value="1"/>
</dbReference>
<organism evidence="9 10">
    <name type="scientific">Hondaea fermentalgiana</name>
    <dbReference type="NCBI Taxonomy" id="2315210"/>
    <lineage>
        <taxon>Eukaryota</taxon>
        <taxon>Sar</taxon>
        <taxon>Stramenopiles</taxon>
        <taxon>Bigyra</taxon>
        <taxon>Labyrinthulomycetes</taxon>
        <taxon>Thraustochytrida</taxon>
        <taxon>Thraustochytriidae</taxon>
        <taxon>Hondaea</taxon>
    </lineage>
</organism>
<feature type="domain" description="Fe2OG dioxygenase" evidence="8">
    <location>
        <begin position="89"/>
        <end position="193"/>
    </location>
</feature>
<evidence type="ECO:0000256" key="4">
    <source>
        <dbReference type="ARBA" id="ARBA00023002"/>
    </source>
</evidence>